<proteinExistence type="predicted"/>
<evidence type="ECO:0000313" key="1">
    <source>
        <dbReference type="EMBL" id="QEA06453.1"/>
    </source>
</evidence>
<dbReference type="AlphaFoldDB" id="A0A5B8REI4"/>
<gene>
    <name evidence="1" type="ORF">KBTEX_02791</name>
</gene>
<protein>
    <submittedName>
        <fullName evidence="1">Uncharacterized protein</fullName>
    </submittedName>
</protein>
<sequence>MKVYTKLVYDMTTGELLEEESFDYDGPVAEAKGGDPEVKETEYEKELARIGEERWNRYQDVFAPVEELYAQQVRTTDSDREQAQGVAGSAVQQQFQGALEKMAGGYGDRGINTSAGGAGTSAMDSLADDRAASQALATVDADQGMTDVHYQGLEDVIQMGRGKATSGFRGISDIATSANQRAINDAQRSFQQRAGNLQAAGAIGGMGTASAMKAWGGGESAPAWGDNSVINDPAATAYHQNGGYRGSGF</sequence>
<organism evidence="1">
    <name type="scientific">uncultured organism</name>
    <dbReference type="NCBI Taxonomy" id="155900"/>
    <lineage>
        <taxon>unclassified sequences</taxon>
        <taxon>environmental samples</taxon>
    </lineage>
</organism>
<name>A0A5B8REI4_9ZZZZ</name>
<reference evidence="1" key="1">
    <citation type="submission" date="2019-06" db="EMBL/GenBank/DDBJ databases">
        <authorList>
            <person name="Murdoch R.W."/>
            <person name="Fathepure B."/>
        </authorList>
    </citation>
    <scope>NUCLEOTIDE SEQUENCE</scope>
</reference>
<accession>A0A5B8REI4</accession>
<dbReference type="EMBL" id="MN079144">
    <property type="protein sequence ID" value="QEA06453.1"/>
    <property type="molecule type" value="Genomic_DNA"/>
</dbReference>